<dbReference type="PANTHER" id="PTHR33446">
    <property type="entry name" value="PROTEIN TONB-RELATED"/>
    <property type="match status" value="1"/>
</dbReference>
<evidence type="ECO:0000256" key="10">
    <source>
        <dbReference type="RuleBase" id="RU362123"/>
    </source>
</evidence>
<gene>
    <name evidence="13" type="ORF">SAMN04490205_4169</name>
</gene>
<feature type="region of interest" description="Disordered" evidence="11">
    <location>
        <begin position="160"/>
        <end position="180"/>
    </location>
</feature>
<evidence type="ECO:0000256" key="6">
    <source>
        <dbReference type="ARBA" id="ARBA00022692"/>
    </source>
</evidence>
<dbReference type="NCBIfam" id="TIGR01352">
    <property type="entry name" value="tonB_Cterm"/>
    <property type="match status" value="1"/>
</dbReference>
<comment type="function">
    <text evidence="10">Interacts with outer membrane receptor proteins that carry out high-affinity binding and energy dependent uptake into the periplasmic space of specific substrates. It could act to transduce energy from the cytoplasmic membrane to specific energy-requiring processes in the outer membrane, resulting in the release into the periplasm of ligands bound by these outer membrane proteins.</text>
</comment>
<evidence type="ECO:0000256" key="9">
    <source>
        <dbReference type="ARBA" id="ARBA00023136"/>
    </source>
</evidence>
<feature type="region of interest" description="Disordered" evidence="11">
    <location>
        <begin position="109"/>
        <end position="135"/>
    </location>
</feature>
<evidence type="ECO:0000256" key="7">
    <source>
        <dbReference type="ARBA" id="ARBA00022927"/>
    </source>
</evidence>
<dbReference type="InterPro" id="IPR051045">
    <property type="entry name" value="TonB-dependent_transducer"/>
</dbReference>
<dbReference type="PANTHER" id="PTHR33446:SF2">
    <property type="entry name" value="PROTEIN TONB"/>
    <property type="match status" value="1"/>
</dbReference>
<comment type="similarity">
    <text evidence="2 10">Belongs to the TonB family.</text>
</comment>
<evidence type="ECO:0000256" key="8">
    <source>
        <dbReference type="ARBA" id="ARBA00022989"/>
    </source>
</evidence>
<protein>
    <recommendedName>
        <fullName evidence="10">Protein TonB</fullName>
    </recommendedName>
</protein>
<evidence type="ECO:0000256" key="5">
    <source>
        <dbReference type="ARBA" id="ARBA00022519"/>
    </source>
</evidence>
<keyword evidence="14" id="KW-1185">Reference proteome</keyword>
<keyword evidence="6 10" id="KW-0812">Transmembrane</keyword>
<evidence type="ECO:0000313" key="14">
    <source>
        <dbReference type="Proteomes" id="UP000183126"/>
    </source>
</evidence>
<feature type="compositionally biased region" description="Basic and acidic residues" evidence="11">
    <location>
        <begin position="109"/>
        <end position="119"/>
    </location>
</feature>
<keyword evidence="5 10" id="KW-0997">Cell inner membrane</keyword>
<feature type="domain" description="TonB C-terminal" evidence="12">
    <location>
        <begin position="167"/>
        <end position="258"/>
    </location>
</feature>
<dbReference type="PROSITE" id="PS52015">
    <property type="entry name" value="TONB_CTD"/>
    <property type="match status" value="1"/>
</dbReference>
<keyword evidence="10" id="KW-0735">Signal-anchor</keyword>
<dbReference type="EMBL" id="LT629760">
    <property type="protein sequence ID" value="SDS94201.1"/>
    <property type="molecule type" value="Genomic_DNA"/>
</dbReference>
<sequence>MTNLNVHLKEGVDPLTWKAEPTLPKEHKGFPYGLLLVAGVVVIAHVGLFALMVTQTSNKEITLTTAPAASVRVSMVAPPPPPEVPPEIIPIPPAPPVLTSEKAERTVALEKPKPVDKPKPIPKPKPVPKKVEPTPVVEAKPVEPVPAPPREAPVNSEKMLDLPASGPKDVQTVGCRVPAPDYPRQARRQKIEGDVLVRLQIDAQGQVQTASIARSSGNQDLDEAARKAVMGASCTPYMESGRAIAVRAVQPVSFRLNQ</sequence>
<reference evidence="13 14" key="1">
    <citation type="submission" date="2016-10" db="EMBL/GenBank/DDBJ databases">
        <authorList>
            <person name="Varghese N."/>
            <person name="Submissions S."/>
        </authorList>
    </citation>
    <scope>NUCLEOTIDE SEQUENCE [LARGE SCALE GENOMIC DNA]</scope>
    <source>
        <strain evidence="13 14">BS3111</strain>
    </source>
</reference>
<dbReference type="Proteomes" id="UP000183126">
    <property type="component" value="Chromosome I"/>
</dbReference>
<dbReference type="InterPro" id="IPR006260">
    <property type="entry name" value="TonB/TolA_C"/>
</dbReference>
<dbReference type="RefSeq" id="WP_162276082.1">
    <property type="nucleotide sequence ID" value="NZ_JYLK01000013.1"/>
</dbReference>
<keyword evidence="3 10" id="KW-0813">Transport</keyword>
<name>A0ABY0UNA3_9PSED</name>
<evidence type="ECO:0000256" key="4">
    <source>
        <dbReference type="ARBA" id="ARBA00022475"/>
    </source>
</evidence>
<evidence type="ECO:0000256" key="1">
    <source>
        <dbReference type="ARBA" id="ARBA00004383"/>
    </source>
</evidence>
<organism evidence="13 14">
    <name type="scientific">Pseudomonas trivialis</name>
    <dbReference type="NCBI Taxonomy" id="200450"/>
    <lineage>
        <taxon>Bacteria</taxon>
        <taxon>Pseudomonadati</taxon>
        <taxon>Pseudomonadota</taxon>
        <taxon>Gammaproteobacteria</taxon>
        <taxon>Pseudomonadales</taxon>
        <taxon>Pseudomonadaceae</taxon>
        <taxon>Pseudomonas</taxon>
    </lineage>
</organism>
<evidence type="ECO:0000256" key="2">
    <source>
        <dbReference type="ARBA" id="ARBA00006555"/>
    </source>
</evidence>
<keyword evidence="4 10" id="KW-1003">Cell membrane</keyword>
<dbReference type="SUPFAM" id="SSF74653">
    <property type="entry name" value="TolA/TonB C-terminal domain"/>
    <property type="match status" value="1"/>
</dbReference>
<keyword evidence="8 10" id="KW-1133">Transmembrane helix</keyword>
<dbReference type="Pfam" id="PF03544">
    <property type="entry name" value="TonB_C"/>
    <property type="match status" value="1"/>
</dbReference>
<evidence type="ECO:0000256" key="11">
    <source>
        <dbReference type="SAM" id="MobiDB-lite"/>
    </source>
</evidence>
<dbReference type="InterPro" id="IPR003538">
    <property type="entry name" value="TonB"/>
</dbReference>
<accession>A0ABY0UNA3</accession>
<dbReference type="InterPro" id="IPR037682">
    <property type="entry name" value="TonB_C"/>
</dbReference>
<keyword evidence="9 10" id="KW-0472">Membrane</keyword>
<dbReference type="Gene3D" id="3.30.1150.10">
    <property type="match status" value="1"/>
</dbReference>
<proteinExistence type="inferred from homology"/>
<evidence type="ECO:0000313" key="13">
    <source>
        <dbReference type="EMBL" id="SDS94201.1"/>
    </source>
</evidence>
<evidence type="ECO:0000256" key="3">
    <source>
        <dbReference type="ARBA" id="ARBA00022448"/>
    </source>
</evidence>
<feature type="transmembrane region" description="Helical" evidence="10">
    <location>
        <begin position="30"/>
        <end position="53"/>
    </location>
</feature>
<comment type="subcellular location">
    <subcellularLocation>
        <location evidence="1 10">Cell inner membrane</location>
        <topology evidence="1 10">Single-pass membrane protein</topology>
        <orientation evidence="1 10">Periplasmic side</orientation>
    </subcellularLocation>
</comment>
<evidence type="ECO:0000259" key="12">
    <source>
        <dbReference type="PROSITE" id="PS52015"/>
    </source>
</evidence>
<keyword evidence="7 10" id="KW-0653">Protein transport</keyword>
<dbReference type="PRINTS" id="PR01374">
    <property type="entry name" value="TONBPROTEIN"/>
</dbReference>